<evidence type="ECO:0000259" key="5">
    <source>
        <dbReference type="Pfam" id="PF17803"/>
    </source>
</evidence>
<dbReference type="NCBIfam" id="TIGR02232">
    <property type="entry name" value="myxo_disulf_rpt"/>
    <property type="match status" value="1"/>
</dbReference>
<keyword evidence="2" id="KW-0677">Repeat</keyword>
<organism evidence="6 7">
    <name type="scientific">Diaphorobacter ruginosibacter</name>
    <dbReference type="NCBI Taxonomy" id="1715720"/>
    <lineage>
        <taxon>Bacteria</taxon>
        <taxon>Pseudomonadati</taxon>
        <taxon>Pseudomonadota</taxon>
        <taxon>Betaproteobacteria</taxon>
        <taxon>Burkholderiales</taxon>
        <taxon>Comamonadaceae</taxon>
        <taxon>Diaphorobacter</taxon>
    </lineage>
</organism>
<dbReference type="RefSeq" id="WP_187596691.1">
    <property type="nucleotide sequence ID" value="NZ_CP060714.1"/>
</dbReference>
<evidence type="ECO:0000256" key="4">
    <source>
        <dbReference type="SAM" id="Phobius"/>
    </source>
</evidence>
<keyword evidence="4" id="KW-0472">Membrane</keyword>
<feature type="domain" description="RapA2 cadherin-like" evidence="5">
    <location>
        <begin position="222"/>
        <end position="286"/>
    </location>
</feature>
<evidence type="ECO:0000313" key="7">
    <source>
        <dbReference type="Proteomes" id="UP000515811"/>
    </source>
</evidence>
<dbReference type="AlphaFoldDB" id="A0A7G9RLF0"/>
<keyword evidence="4" id="KW-0812">Transmembrane</keyword>
<dbReference type="NCBIfam" id="NF033207">
    <property type="entry name" value="midcut_by_XrtH"/>
    <property type="match status" value="1"/>
</dbReference>
<gene>
    <name evidence="6" type="ORF">H9K76_18035</name>
</gene>
<dbReference type="Pfam" id="PF17963">
    <property type="entry name" value="Big_9"/>
    <property type="match status" value="1"/>
</dbReference>
<keyword evidence="1" id="KW-0732">Signal</keyword>
<evidence type="ECO:0000256" key="1">
    <source>
        <dbReference type="ARBA" id="ARBA00022729"/>
    </source>
</evidence>
<feature type="transmembrane region" description="Helical" evidence="4">
    <location>
        <begin position="86"/>
        <end position="106"/>
    </location>
</feature>
<keyword evidence="7" id="KW-1185">Reference proteome</keyword>
<accession>A0A7G9RLF0</accession>
<proteinExistence type="predicted"/>
<dbReference type="Pfam" id="PF17803">
    <property type="entry name" value="Cadherin_4"/>
    <property type="match status" value="1"/>
</dbReference>
<feature type="transmembrane region" description="Helical" evidence="4">
    <location>
        <begin position="56"/>
        <end position="74"/>
    </location>
</feature>
<sequence length="472" mass="48541">MSLVRSFSARFSRDRLPVTLAAASLWTGASQAQTITTSPITTLPMAATPVPFGQPLTWWLLTLALCAGAVWLLKRMNVSMGTLRQIALGGCALALVGTVFWGNAVLAQLQWVERQFTQPGGETLGIPVQPVETEGVITGFVPVEFTNATALPMRIKDITMPTWSVCFPAGIPSSPATSVATPSSTPCAVGRELAAGQACWVDTAALCMATAAELQGAFPSELAADAATINEGTTATGNVLTNDADADGPLLVASYVFGGARYPAGQSATIASLGEMSLQANGDYQFHAATPFPAASTAITYATHTGAVAVLTIQVNRAPVAMNDAMPTDESTAVSIAVLGNDTDPDNDALHIANHTQGQSGSVVMNGTDQLIYTPNAGYTGNDSFDYTVSDGTLSATAKVTVTVHPVVGVPVCGNGILDAGEQCDDGNTSPGDGCSAACTVETSALRLPAAASASLFARPIPRPRIQLLPQP</sequence>
<dbReference type="KEGG" id="drg:H9K76_18035"/>
<evidence type="ECO:0000256" key="3">
    <source>
        <dbReference type="ARBA" id="ARBA00023157"/>
    </source>
</evidence>
<keyword evidence="3" id="KW-1015">Disulfide bond</keyword>
<dbReference type="Proteomes" id="UP000515811">
    <property type="component" value="Chromosome"/>
</dbReference>
<dbReference type="InterPro" id="IPR011936">
    <property type="entry name" value="Myxo_disulph_rpt"/>
</dbReference>
<dbReference type="Pfam" id="PF13948">
    <property type="entry name" value="DUF4215"/>
    <property type="match status" value="1"/>
</dbReference>
<protein>
    <submittedName>
        <fullName evidence="6">Midcut-by-XrtH protein</fullName>
    </submittedName>
</protein>
<evidence type="ECO:0000313" key="6">
    <source>
        <dbReference type="EMBL" id="QNN56425.1"/>
    </source>
</evidence>
<evidence type="ECO:0000256" key="2">
    <source>
        <dbReference type="ARBA" id="ARBA00022737"/>
    </source>
</evidence>
<reference evidence="6 7" key="1">
    <citation type="submission" date="2020-08" db="EMBL/GenBank/DDBJ databases">
        <title>Genome sequence of Diaphorobacter ruginosibacter DSM 27467T.</title>
        <authorList>
            <person name="Hyun D.-W."/>
            <person name="Bae J.-W."/>
        </authorList>
    </citation>
    <scope>NUCLEOTIDE SEQUENCE [LARGE SCALE GENOMIC DNA]</scope>
    <source>
        <strain evidence="6 7">DSM 27467</strain>
    </source>
</reference>
<keyword evidence="4" id="KW-1133">Transmembrane helix</keyword>
<dbReference type="Gene3D" id="2.60.40.3440">
    <property type="match status" value="1"/>
</dbReference>
<dbReference type="InterPro" id="IPR040853">
    <property type="entry name" value="RapA2_cadherin-like"/>
</dbReference>
<name>A0A7G9RLF0_9BURK</name>
<dbReference type="EMBL" id="CP060714">
    <property type="protein sequence ID" value="QNN56425.1"/>
    <property type="molecule type" value="Genomic_DNA"/>
</dbReference>